<accession>A0A813EMX5</accession>
<reference evidence="1" key="1">
    <citation type="submission" date="2021-02" db="EMBL/GenBank/DDBJ databases">
        <authorList>
            <person name="Dougan E. K."/>
            <person name="Rhodes N."/>
            <person name="Thang M."/>
            <person name="Chan C."/>
        </authorList>
    </citation>
    <scope>NUCLEOTIDE SEQUENCE</scope>
</reference>
<gene>
    <name evidence="1" type="ORF">PGLA1383_LOCUS18655</name>
</gene>
<protein>
    <submittedName>
        <fullName evidence="1">Uncharacterized protein</fullName>
    </submittedName>
</protein>
<dbReference type="EMBL" id="CAJNNV010012038">
    <property type="protein sequence ID" value="CAE8600325.1"/>
    <property type="molecule type" value="Genomic_DNA"/>
</dbReference>
<feature type="non-terminal residue" evidence="1">
    <location>
        <position position="1"/>
    </location>
</feature>
<dbReference type="Proteomes" id="UP000654075">
    <property type="component" value="Unassembled WGS sequence"/>
</dbReference>
<dbReference type="AlphaFoldDB" id="A0A813EMX5"/>
<evidence type="ECO:0000313" key="1">
    <source>
        <dbReference type="EMBL" id="CAE8600325.1"/>
    </source>
</evidence>
<evidence type="ECO:0000313" key="2">
    <source>
        <dbReference type="Proteomes" id="UP000654075"/>
    </source>
</evidence>
<keyword evidence="2" id="KW-1185">Reference proteome</keyword>
<proteinExistence type="predicted"/>
<name>A0A813EMX5_POLGL</name>
<sequence length="167" mass="17636">MEEGAGSKDAVQRSALADASTAVLFSASGSFASEVVAVERLASLPRPDEGQLVAGANVYVRSHGPARLVSAPSPAGFCQVEYPDSSTDEVPKEAILFTQETPSSPYFSRRTLRSSSNAGLGICSPEGRSSRLEFLGTAFDAPSRQTSTASAVRRIPLLSLRSLQLWT</sequence>
<comment type="caution">
    <text evidence="1">The sequence shown here is derived from an EMBL/GenBank/DDBJ whole genome shotgun (WGS) entry which is preliminary data.</text>
</comment>
<organism evidence="1 2">
    <name type="scientific">Polarella glacialis</name>
    <name type="common">Dinoflagellate</name>
    <dbReference type="NCBI Taxonomy" id="89957"/>
    <lineage>
        <taxon>Eukaryota</taxon>
        <taxon>Sar</taxon>
        <taxon>Alveolata</taxon>
        <taxon>Dinophyceae</taxon>
        <taxon>Suessiales</taxon>
        <taxon>Suessiaceae</taxon>
        <taxon>Polarella</taxon>
    </lineage>
</organism>